<gene>
    <name evidence="6" type="ORF">DM01DRAFT_1043203</name>
</gene>
<evidence type="ECO:0000259" key="5">
    <source>
        <dbReference type="SMART" id="SM00338"/>
    </source>
</evidence>
<dbReference type="InterPro" id="IPR046347">
    <property type="entry name" value="bZIP_sf"/>
</dbReference>
<comment type="subcellular location">
    <subcellularLocation>
        <location evidence="2">Cytoplasm</location>
    </subcellularLocation>
    <subcellularLocation>
        <location evidence="1">Nucleus</location>
    </subcellularLocation>
</comment>
<organism evidence="6 7">
    <name type="scientific">Hesseltinella vesiculosa</name>
    <dbReference type="NCBI Taxonomy" id="101127"/>
    <lineage>
        <taxon>Eukaryota</taxon>
        <taxon>Fungi</taxon>
        <taxon>Fungi incertae sedis</taxon>
        <taxon>Mucoromycota</taxon>
        <taxon>Mucoromycotina</taxon>
        <taxon>Mucoromycetes</taxon>
        <taxon>Mucorales</taxon>
        <taxon>Cunninghamellaceae</taxon>
        <taxon>Hesseltinella</taxon>
    </lineage>
</organism>
<dbReference type="PANTHER" id="PTHR40621">
    <property type="entry name" value="TRANSCRIPTION FACTOR KAPC-RELATED"/>
    <property type="match status" value="1"/>
</dbReference>
<dbReference type="SUPFAM" id="SSF57959">
    <property type="entry name" value="Leucine zipper domain"/>
    <property type="match status" value="1"/>
</dbReference>
<feature type="compositionally biased region" description="Polar residues" evidence="4">
    <location>
        <begin position="312"/>
        <end position="324"/>
    </location>
</feature>
<accession>A0A1X2GHP5</accession>
<feature type="domain" description="BZIP" evidence="5">
    <location>
        <begin position="104"/>
        <end position="179"/>
    </location>
</feature>
<feature type="compositionally biased region" description="Low complexity" evidence="4">
    <location>
        <begin position="383"/>
        <end position="403"/>
    </location>
</feature>
<dbReference type="InterPro" id="IPR050936">
    <property type="entry name" value="AP-1-like"/>
</dbReference>
<feature type="region of interest" description="Disordered" evidence="4">
    <location>
        <begin position="17"/>
        <end position="124"/>
    </location>
</feature>
<evidence type="ECO:0000256" key="4">
    <source>
        <dbReference type="SAM" id="MobiDB-lite"/>
    </source>
</evidence>
<dbReference type="GO" id="GO:0001228">
    <property type="term" value="F:DNA-binding transcription activator activity, RNA polymerase II-specific"/>
    <property type="evidence" value="ECO:0007669"/>
    <property type="project" value="TreeGrafter"/>
</dbReference>
<evidence type="ECO:0000256" key="2">
    <source>
        <dbReference type="ARBA" id="ARBA00004496"/>
    </source>
</evidence>
<dbReference type="STRING" id="101127.A0A1X2GHP5"/>
<dbReference type="CDD" id="cd14688">
    <property type="entry name" value="bZIP_YAP"/>
    <property type="match status" value="1"/>
</dbReference>
<dbReference type="EMBL" id="MCGT01000014">
    <property type="protein sequence ID" value="ORX54074.1"/>
    <property type="molecule type" value="Genomic_DNA"/>
</dbReference>
<feature type="compositionally biased region" description="Low complexity" evidence="4">
    <location>
        <begin position="33"/>
        <end position="43"/>
    </location>
</feature>
<dbReference type="InterPro" id="IPR004827">
    <property type="entry name" value="bZIP"/>
</dbReference>
<feature type="compositionally biased region" description="Low complexity" evidence="4">
    <location>
        <begin position="295"/>
        <end position="305"/>
    </location>
</feature>
<evidence type="ECO:0000256" key="1">
    <source>
        <dbReference type="ARBA" id="ARBA00004123"/>
    </source>
</evidence>
<dbReference type="GO" id="GO:0000976">
    <property type="term" value="F:transcription cis-regulatory region binding"/>
    <property type="evidence" value="ECO:0007669"/>
    <property type="project" value="InterPro"/>
</dbReference>
<evidence type="ECO:0000313" key="6">
    <source>
        <dbReference type="EMBL" id="ORX54074.1"/>
    </source>
</evidence>
<dbReference type="Gene3D" id="1.20.5.170">
    <property type="match status" value="1"/>
</dbReference>
<dbReference type="Gene3D" id="1.10.238.100">
    <property type="entry name" value="YAP1 redox domain. Chain B"/>
    <property type="match status" value="1"/>
</dbReference>
<keyword evidence="7" id="KW-1185">Reference proteome</keyword>
<proteinExistence type="predicted"/>
<dbReference type="GO" id="GO:0090575">
    <property type="term" value="C:RNA polymerase II transcription regulator complex"/>
    <property type="evidence" value="ECO:0007669"/>
    <property type="project" value="TreeGrafter"/>
</dbReference>
<protein>
    <recommendedName>
        <fullName evidence="5">BZIP domain-containing protein</fullName>
    </recommendedName>
</protein>
<feature type="region of interest" description="Disordered" evidence="4">
    <location>
        <begin position="364"/>
        <end position="405"/>
    </location>
</feature>
<dbReference type="GO" id="GO:0005737">
    <property type="term" value="C:cytoplasm"/>
    <property type="evidence" value="ECO:0007669"/>
    <property type="project" value="UniProtKB-SubCell"/>
</dbReference>
<sequence length="541" mass="59662">MSLDLNEESMLVEPIMLSRSDTTVLPYDPIATSPSDGSEASSPSKRRTDQFDTFGARKSPKHSSLSSPSSPESSGSDSDDGHSMSSNGKKPGRKPMTDESPMEDEEDFKTKRRLQNRQAQRHFRERKERYVKELEAKLKHVQDVYTYTTQQVIQENHQLKALVYRLEMETATLKGLHLQQSLSERNPEEWSDLLKQQEDDKLTLSVTSTPSSSSAWLSAAMAATTSTPSQPSPDLLTSMPLFPSSAALGVSANGLTPLGSGACILPNKPTDVSSPASSAATVFTTNDMASAATLASKKSSSSHTSASKKKQQLQYTFSISTPTTLRARHKQQQQKNMAPRPCNDKKSTSPVELVRLYAHDDQIMTPSKPSISGQDQPQTLANPASPGASSVSTSSTSQATTPTVHTPTLECQQFCHRLNEEVCNNPFDQLLSEPLFDPSGSLNMNLGFPSLDQEHPLLLADDFHLSNEKHPLDQKDKVTPSYLPCLEIWQRLRSHHRFEDFPGDELLGLVKTFAKCSLNGPVLLERDIQFILQKMDQGPIY</sequence>
<dbReference type="SUPFAM" id="SSF111430">
    <property type="entry name" value="YAP1 redox domain"/>
    <property type="match status" value="1"/>
</dbReference>
<dbReference type="Proteomes" id="UP000242146">
    <property type="component" value="Unassembled WGS sequence"/>
</dbReference>
<evidence type="ECO:0000313" key="7">
    <source>
        <dbReference type="Proteomes" id="UP000242146"/>
    </source>
</evidence>
<dbReference type="InterPro" id="IPR023167">
    <property type="entry name" value="Yap1_redox_dom_sf"/>
</dbReference>
<feature type="compositionally biased region" description="Basic residues" evidence="4">
    <location>
        <begin position="110"/>
        <end position="124"/>
    </location>
</feature>
<feature type="compositionally biased region" description="Polar residues" evidence="4">
    <location>
        <begin position="364"/>
        <end position="382"/>
    </location>
</feature>
<keyword evidence="3" id="KW-0539">Nucleus</keyword>
<dbReference type="SMART" id="SM00338">
    <property type="entry name" value="BRLZ"/>
    <property type="match status" value="1"/>
</dbReference>
<name>A0A1X2GHP5_9FUNG</name>
<dbReference type="OrthoDB" id="2593073at2759"/>
<evidence type="ECO:0000256" key="3">
    <source>
        <dbReference type="ARBA" id="ARBA00023242"/>
    </source>
</evidence>
<feature type="compositionally biased region" description="Low complexity" evidence="4">
    <location>
        <begin position="62"/>
        <end position="76"/>
    </location>
</feature>
<reference evidence="6 7" key="1">
    <citation type="submission" date="2016-07" db="EMBL/GenBank/DDBJ databases">
        <title>Pervasive Adenine N6-methylation of Active Genes in Fungi.</title>
        <authorList>
            <consortium name="DOE Joint Genome Institute"/>
            <person name="Mondo S.J."/>
            <person name="Dannebaum R.O."/>
            <person name="Kuo R.C."/>
            <person name="Labutti K."/>
            <person name="Haridas S."/>
            <person name="Kuo A."/>
            <person name="Salamov A."/>
            <person name="Ahrendt S.R."/>
            <person name="Lipzen A."/>
            <person name="Sullivan W."/>
            <person name="Andreopoulos W.B."/>
            <person name="Clum A."/>
            <person name="Lindquist E."/>
            <person name="Daum C."/>
            <person name="Ramamoorthy G.K."/>
            <person name="Gryganskyi A."/>
            <person name="Culley D."/>
            <person name="Magnuson J.K."/>
            <person name="James T.Y."/>
            <person name="O'Malley M.A."/>
            <person name="Stajich J.E."/>
            <person name="Spatafora J.W."/>
            <person name="Visel A."/>
            <person name="Grigoriev I.V."/>
        </authorList>
    </citation>
    <scope>NUCLEOTIDE SEQUENCE [LARGE SCALE GENOMIC DNA]</scope>
    <source>
        <strain evidence="6 7">NRRL 3301</strain>
    </source>
</reference>
<dbReference type="AlphaFoldDB" id="A0A1X2GHP5"/>
<feature type="region of interest" description="Disordered" evidence="4">
    <location>
        <begin position="295"/>
        <end position="348"/>
    </location>
</feature>
<dbReference type="PANTHER" id="PTHR40621:SF6">
    <property type="entry name" value="AP-1-LIKE TRANSCRIPTION FACTOR YAP1-RELATED"/>
    <property type="match status" value="1"/>
</dbReference>
<comment type="caution">
    <text evidence="6">The sequence shown here is derived from an EMBL/GenBank/DDBJ whole genome shotgun (WGS) entry which is preliminary data.</text>
</comment>